<dbReference type="Gene3D" id="2.60.40.10">
    <property type="entry name" value="Immunoglobulins"/>
    <property type="match status" value="1"/>
</dbReference>
<dbReference type="PROSITE" id="PS50835">
    <property type="entry name" value="IG_LIKE"/>
    <property type="match status" value="1"/>
</dbReference>
<dbReference type="InterPro" id="IPR007110">
    <property type="entry name" value="Ig-like_dom"/>
</dbReference>
<dbReference type="PANTHER" id="PTHR23268">
    <property type="entry name" value="T-CELL RECEPTOR BETA CHAIN"/>
    <property type="match status" value="1"/>
</dbReference>
<dbReference type="EMBL" id="JAOTOJ010000002">
    <property type="protein sequence ID" value="KAK9407922.1"/>
    <property type="molecule type" value="Genomic_DNA"/>
</dbReference>
<gene>
    <name evidence="3" type="ORF">NXF25_006696</name>
</gene>
<dbReference type="GO" id="GO:0002376">
    <property type="term" value="P:immune system process"/>
    <property type="evidence" value="ECO:0007669"/>
    <property type="project" value="UniProtKB-KW"/>
</dbReference>
<evidence type="ECO:0000313" key="3">
    <source>
        <dbReference type="EMBL" id="KAK9407922.1"/>
    </source>
</evidence>
<protein>
    <recommendedName>
        <fullName evidence="2">Ig-like domain-containing protein</fullName>
    </recommendedName>
</protein>
<dbReference type="InterPro" id="IPR036179">
    <property type="entry name" value="Ig-like_dom_sf"/>
</dbReference>
<dbReference type="GO" id="GO:0005886">
    <property type="term" value="C:plasma membrane"/>
    <property type="evidence" value="ECO:0007669"/>
    <property type="project" value="TreeGrafter"/>
</dbReference>
<sequence>MEVIWWETVGLKLLAVYAGLCHAIIVTQKERFKIIPEGIQTNITCNYDDSSYIILFWYRQDSNAGEKQFQLIGYSIAESDTRREILTYEITRRAVTHSSLIIPPEEAAKPAVYFCAVSEAQ</sequence>
<comment type="caution">
    <text evidence="3">The sequence shown here is derived from an EMBL/GenBank/DDBJ whole genome shotgun (WGS) entry which is preliminary data.</text>
</comment>
<dbReference type="GO" id="GO:0007166">
    <property type="term" value="P:cell surface receptor signaling pathway"/>
    <property type="evidence" value="ECO:0007669"/>
    <property type="project" value="TreeGrafter"/>
</dbReference>
<keyword evidence="4" id="KW-1185">Reference proteome</keyword>
<reference evidence="3 4" key="1">
    <citation type="journal article" date="2024" name="Proc. Natl. Acad. Sci. U.S.A.">
        <title>The genetic regulatory architecture and epigenomic basis for age-related changes in rattlesnake venom.</title>
        <authorList>
            <person name="Hogan M.P."/>
            <person name="Holding M.L."/>
            <person name="Nystrom G.S."/>
            <person name="Colston T.J."/>
            <person name="Bartlett D.A."/>
            <person name="Mason A.J."/>
            <person name="Ellsworth S.A."/>
            <person name="Rautsaw R.M."/>
            <person name="Lawrence K.C."/>
            <person name="Strickland J.L."/>
            <person name="He B."/>
            <person name="Fraser P."/>
            <person name="Margres M.J."/>
            <person name="Gilbert D.M."/>
            <person name="Gibbs H.L."/>
            <person name="Parkinson C.L."/>
            <person name="Rokyta D.R."/>
        </authorList>
    </citation>
    <scope>NUCLEOTIDE SEQUENCE [LARGE SCALE GENOMIC DNA]</scope>
    <source>
        <strain evidence="3">DRR0105</strain>
    </source>
</reference>
<evidence type="ECO:0000256" key="1">
    <source>
        <dbReference type="ARBA" id="ARBA00022859"/>
    </source>
</evidence>
<dbReference type="AlphaFoldDB" id="A0AAW1C2C7"/>
<proteinExistence type="predicted"/>
<accession>A0AAW1C2C7</accession>
<dbReference type="SUPFAM" id="SSF48726">
    <property type="entry name" value="Immunoglobulin"/>
    <property type="match status" value="1"/>
</dbReference>
<name>A0AAW1C2C7_CROAD</name>
<feature type="domain" description="Ig-like" evidence="2">
    <location>
        <begin position="37"/>
        <end position="121"/>
    </location>
</feature>
<evidence type="ECO:0000259" key="2">
    <source>
        <dbReference type="PROSITE" id="PS50835"/>
    </source>
</evidence>
<dbReference type="Proteomes" id="UP001474421">
    <property type="component" value="Unassembled WGS sequence"/>
</dbReference>
<dbReference type="InterPro" id="IPR050413">
    <property type="entry name" value="TCR_beta_variable"/>
</dbReference>
<organism evidence="3 4">
    <name type="scientific">Crotalus adamanteus</name>
    <name type="common">Eastern diamondback rattlesnake</name>
    <dbReference type="NCBI Taxonomy" id="8729"/>
    <lineage>
        <taxon>Eukaryota</taxon>
        <taxon>Metazoa</taxon>
        <taxon>Chordata</taxon>
        <taxon>Craniata</taxon>
        <taxon>Vertebrata</taxon>
        <taxon>Euteleostomi</taxon>
        <taxon>Lepidosauria</taxon>
        <taxon>Squamata</taxon>
        <taxon>Bifurcata</taxon>
        <taxon>Unidentata</taxon>
        <taxon>Episquamata</taxon>
        <taxon>Toxicofera</taxon>
        <taxon>Serpentes</taxon>
        <taxon>Colubroidea</taxon>
        <taxon>Viperidae</taxon>
        <taxon>Crotalinae</taxon>
        <taxon>Crotalus</taxon>
    </lineage>
</organism>
<evidence type="ECO:0000313" key="4">
    <source>
        <dbReference type="Proteomes" id="UP001474421"/>
    </source>
</evidence>
<dbReference type="InterPro" id="IPR013783">
    <property type="entry name" value="Ig-like_fold"/>
</dbReference>
<keyword evidence="1" id="KW-0391">Immunity</keyword>